<dbReference type="Gene3D" id="1.10.472.140">
    <property type="match status" value="1"/>
</dbReference>
<evidence type="ECO:0000256" key="5">
    <source>
        <dbReference type="ARBA" id="ARBA00023163"/>
    </source>
</evidence>
<feature type="domain" description="Retinoblastoma-associated protein A-box" evidence="9">
    <location>
        <begin position="386"/>
        <end position="581"/>
    </location>
</feature>
<comment type="caution">
    <text evidence="10">The sequence shown here is derived from an EMBL/GenBank/DDBJ whole genome shotgun (WGS) entry which is preliminary data.</text>
</comment>
<evidence type="ECO:0000259" key="8">
    <source>
        <dbReference type="SMART" id="SM01367"/>
    </source>
</evidence>
<dbReference type="GO" id="GO:0000977">
    <property type="term" value="F:RNA polymerase II transcription regulatory region sequence-specific DNA binding"/>
    <property type="evidence" value="ECO:0007669"/>
    <property type="project" value="TreeGrafter"/>
</dbReference>
<proteinExistence type="inferred from homology"/>
<protein>
    <submittedName>
        <fullName evidence="10">Retinoblastoma-like protein 1</fullName>
    </submittedName>
</protein>
<dbReference type="InterPro" id="IPR002719">
    <property type="entry name" value="RB_B"/>
</dbReference>
<dbReference type="Proteomes" id="UP000198287">
    <property type="component" value="Unassembled WGS sequence"/>
</dbReference>
<evidence type="ECO:0000256" key="1">
    <source>
        <dbReference type="ARBA" id="ARBA00004123"/>
    </source>
</evidence>
<dbReference type="GO" id="GO:0000785">
    <property type="term" value="C:chromatin"/>
    <property type="evidence" value="ECO:0007669"/>
    <property type="project" value="TreeGrafter"/>
</dbReference>
<dbReference type="PANTHER" id="PTHR13742:SF17">
    <property type="entry name" value="RE32990P-RELATED"/>
    <property type="match status" value="1"/>
</dbReference>
<dbReference type="InterPro" id="IPR002720">
    <property type="entry name" value="RB_A"/>
</dbReference>
<dbReference type="STRING" id="158441.A0A226EZI9"/>
<comment type="similarity">
    <text evidence="2">Belongs to the retinoblastoma protein (RB) family.</text>
</comment>
<evidence type="ECO:0000313" key="10">
    <source>
        <dbReference type="EMBL" id="OXA62550.1"/>
    </source>
</evidence>
<dbReference type="SUPFAM" id="SSF47954">
    <property type="entry name" value="Cyclin-like"/>
    <property type="match status" value="2"/>
</dbReference>
<keyword evidence="6" id="KW-0539">Nucleus</keyword>
<dbReference type="GO" id="GO:0005634">
    <property type="term" value="C:nucleus"/>
    <property type="evidence" value="ECO:0007669"/>
    <property type="project" value="UniProtKB-SubCell"/>
</dbReference>
<dbReference type="AlphaFoldDB" id="A0A226EZI9"/>
<dbReference type="Pfam" id="PF11934">
    <property type="entry name" value="DUF3452"/>
    <property type="match status" value="1"/>
</dbReference>
<dbReference type="Gene3D" id="1.10.472.10">
    <property type="entry name" value="Cyclin-like"/>
    <property type="match status" value="3"/>
</dbReference>
<evidence type="ECO:0000256" key="4">
    <source>
        <dbReference type="ARBA" id="ARBA00023015"/>
    </source>
</evidence>
<dbReference type="PANTHER" id="PTHR13742">
    <property type="entry name" value="RETINOBLASTOMA-ASSOCIATED PROTEIN RB -RELATED"/>
    <property type="match status" value="1"/>
</dbReference>
<sequence>MNNNEELGEDEAMFVEEDETSESFNELCSDLNLDATTRDNTWRTFATVRQKYTLEGDPGHWLCCAVYVACRQANIPSVGNSPTIHGSYVNLTRLLRTSKLSLVDFFDKSRKWGDMTNMSHDFRSKIERLERNFAVTTVIYKKFEPIFAGLFKEFSTTNIEEYRANRKKLTPKSAADLFEFCWTLFLCVKSSLRISDDLVNSYHLLLACVDLVFHNVVQACRNNLLTTKFADLAEAGGDPRSGDPTCIIHALCDLYDGVSVEAKTIKEYWLRPKIRTMIDAGLIRGDPDTLSGLMEETVFENNYRKLEKEYEEYVLTEGDFDERMYLSPEKHADFGMDSPNIDYLKSFECQSPYRTYPPLQELRHLMPQTPLTGKKYLGDKEEYLQSPISQATQTVSRLQAMLSGRKSEASEKLKELLNGCKQDPLPSMKTRLAHLSEMFIAHYLAKRGDNAPGFHQEFALYRSQLGQTLYYRLLESVLGSEAKLRADKAELTEVLMDDAFNSSLFACSMEIVLFSFNSNHRFPWILDALQLAGYHFFKVIEIIVRTEESLSRDVVKHLSQVEEKVLEELAWKENSPLWSILLTKGEPVPSCEEVFLPSQMEKTGNESTENAPKRYAVIKTPQGEKCVPVAVGGTNQSTLIIQDKTSSQILGVVLPSKHGDKPKKGSSVALFFRKFYHLSFIRLQDLCKNLTIEDEILRKIWTCFQQAIQNNLEELMKARHLDQIIMCIVYVVSKVVGSERSFTEIMRCYRLQPQSASHVYRNVMLLDAGKPTESRGDLIKFYNTIFINGIQKYALKFSSKSEDATVPLSPVPHLKSTPLMSPCHRVASQHSVYLRTLRNPKIASPSKPLRYNFSARLSPNNNLKAINAMLQVPSGIELKAKAVKRLVSENEEGAISMADQVPTKVFAKRLQDYIEERPGGANNATTSTTTTVVGVSEAMEME</sequence>
<dbReference type="SMART" id="SM01367">
    <property type="entry name" value="DUF3452"/>
    <property type="match status" value="1"/>
</dbReference>
<keyword evidence="5" id="KW-0804">Transcription</keyword>
<dbReference type="InterPro" id="IPR028309">
    <property type="entry name" value="RB_fam"/>
</dbReference>
<name>A0A226EZI9_FOLCA</name>
<evidence type="ECO:0000313" key="11">
    <source>
        <dbReference type="Proteomes" id="UP000198287"/>
    </source>
</evidence>
<comment type="subcellular location">
    <subcellularLocation>
        <location evidence="1">Nucleus</location>
    </subcellularLocation>
</comment>
<keyword evidence="4" id="KW-0805">Transcription regulation</keyword>
<dbReference type="OMA" id="VYCQSTQ"/>
<dbReference type="GO" id="GO:0006357">
    <property type="term" value="P:regulation of transcription by RNA polymerase II"/>
    <property type="evidence" value="ECO:0007669"/>
    <property type="project" value="InterPro"/>
</dbReference>
<dbReference type="GO" id="GO:0030154">
    <property type="term" value="P:cell differentiation"/>
    <property type="evidence" value="ECO:0007669"/>
    <property type="project" value="TreeGrafter"/>
</dbReference>
<dbReference type="EMBL" id="LNIX01000001">
    <property type="protein sequence ID" value="OXA62550.1"/>
    <property type="molecule type" value="Genomic_DNA"/>
</dbReference>
<keyword evidence="11" id="KW-1185">Reference proteome</keyword>
<dbReference type="SMART" id="SM01368">
    <property type="entry name" value="RB_A"/>
    <property type="match status" value="1"/>
</dbReference>
<dbReference type="InterPro" id="IPR036915">
    <property type="entry name" value="Cyclin-like_sf"/>
</dbReference>
<feature type="domain" description="Retinoblastoma-associated protein N-terminal" evidence="8">
    <location>
        <begin position="73"/>
        <end position="215"/>
    </location>
</feature>
<keyword evidence="3" id="KW-0678">Repressor</keyword>
<gene>
    <name evidence="10" type="ORF">Fcan01_03595</name>
</gene>
<dbReference type="InterPro" id="IPR024599">
    <property type="entry name" value="RB_N"/>
</dbReference>
<dbReference type="GO" id="GO:2000134">
    <property type="term" value="P:negative regulation of G1/S transition of mitotic cell cycle"/>
    <property type="evidence" value="ECO:0007669"/>
    <property type="project" value="TreeGrafter"/>
</dbReference>
<dbReference type="GO" id="GO:0005667">
    <property type="term" value="C:transcription regulator complex"/>
    <property type="evidence" value="ECO:0007669"/>
    <property type="project" value="TreeGrafter"/>
</dbReference>
<dbReference type="OrthoDB" id="844594at2759"/>
<organism evidence="10 11">
    <name type="scientific">Folsomia candida</name>
    <name type="common">Springtail</name>
    <dbReference type="NCBI Taxonomy" id="158441"/>
    <lineage>
        <taxon>Eukaryota</taxon>
        <taxon>Metazoa</taxon>
        <taxon>Ecdysozoa</taxon>
        <taxon>Arthropoda</taxon>
        <taxon>Hexapoda</taxon>
        <taxon>Collembola</taxon>
        <taxon>Entomobryomorpha</taxon>
        <taxon>Isotomoidea</taxon>
        <taxon>Isotomidae</taxon>
        <taxon>Proisotominae</taxon>
        <taxon>Folsomia</taxon>
    </lineage>
</organism>
<accession>A0A226EZI9</accession>
<keyword evidence="7" id="KW-0131">Cell cycle</keyword>
<evidence type="ECO:0000259" key="9">
    <source>
        <dbReference type="SMART" id="SM01368"/>
    </source>
</evidence>
<evidence type="ECO:0000256" key="6">
    <source>
        <dbReference type="ARBA" id="ARBA00023242"/>
    </source>
</evidence>
<reference evidence="10 11" key="1">
    <citation type="submission" date="2015-12" db="EMBL/GenBank/DDBJ databases">
        <title>The genome of Folsomia candida.</title>
        <authorList>
            <person name="Faddeeva A."/>
            <person name="Derks M.F."/>
            <person name="Anvar Y."/>
            <person name="Smit S."/>
            <person name="Van Straalen N."/>
            <person name="Roelofs D."/>
        </authorList>
    </citation>
    <scope>NUCLEOTIDE SEQUENCE [LARGE SCALE GENOMIC DNA]</scope>
    <source>
        <strain evidence="10 11">VU population</strain>
        <tissue evidence="10">Whole body</tissue>
    </source>
</reference>
<evidence type="ECO:0000256" key="2">
    <source>
        <dbReference type="ARBA" id="ARBA00009475"/>
    </source>
</evidence>
<dbReference type="Pfam" id="PF01858">
    <property type="entry name" value="RB_A"/>
    <property type="match status" value="1"/>
</dbReference>
<evidence type="ECO:0000256" key="7">
    <source>
        <dbReference type="ARBA" id="ARBA00023306"/>
    </source>
</evidence>
<dbReference type="Pfam" id="PF01857">
    <property type="entry name" value="RB_B"/>
    <property type="match status" value="1"/>
</dbReference>
<evidence type="ECO:0000256" key="3">
    <source>
        <dbReference type="ARBA" id="ARBA00022491"/>
    </source>
</evidence>